<evidence type="ECO:0000313" key="2">
    <source>
        <dbReference type="Proteomes" id="UP000234748"/>
    </source>
</evidence>
<organism evidence="1 2">
    <name type="scientific">Peribacillus deserti</name>
    <dbReference type="NCBI Taxonomy" id="673318"/>
    <lineage>
        <taxon>Bacteria</taxon>
        <taxon>Bacillati</taxon>
        <taxon>Bacillota</taxon>
        <taxon>Bacilli</taxon>
        <taxon>Bacillales</taxon>
        <taxon>Bacillaceae</taxon>
        <taxon>Peribacillus</taxon>
    </lineage>
</organism>
<protein>
    <submittedName>
        <fullName evidence="1">Uncharacterized protein</fullName>
    </submittedName>
</protein>
<dbReference type="AlphaFoldDB" id="A0A2N5M696"/>
<name>A0A2N5M696_9BACI</name>
<evidence type="ECO:0000313" key="1">
    <source>
        <dbReference type="EMBL" id="PLT29880.1"/>
    </source>
</evidence>
<comment type="caution">
    <text evidence="1">The sequence shown here is derived from an EMBL/GenBank/DDBJ whole genome shotgun (WGS) entry which is preliminary data.</text>
</comment>
<sequence length="90" mass="10551">MVKLYIALEHLHALGPLVMSFYLAYQSNKKGNLLYFAKINSNEKKRQLRLYFYVEQGQFLIVVVNLFEAGSYFSKLFLHGGRIVWQTKNC</sequence>
<dbReference type="EMBL" id="PGUY01000032">
    <property type="protein sequence ID" value="PLT29880.1"/>
    <property type="molecule type" value="Genomic_DNA"/>
</dbReference>
<reference evidence="1 2" key="1">
    <citation type="submission" date="2017-11" db="EMBL/GenBank/DDBJ databases">
        <title>Comparitive Functional Genomics of Dry Heat Resistant strains isolated from the Viking Spacecraft.</title>
        <authorList>
            <person name="Seuylemezian A."/>
            <person name="Cooper K."/>
            <person name="Vaishampayan P."/>
        </authorList>
    </citation>
    <scope>NUCLEOTIDE SEQUENCE [LARGE SCALE GENOMIC DNA]</scope>
    <source>
        <strain evidence="1 2">V1-29</strain>
    </source>
</reference>
<dbReference type="Proteomes" id="UP000234748">
    <property type="component" value="Unassembled WGS sequence"/>
</dbReference>
<accession>A0A2N5M696</accession>
<keyword evidence="2" id="KW-1185">Reference proteome</keyword>
<gene>
    <name evidence="1" type="ORF">CUU66_10785</name>
</gene>
<proteinExistence type="predicted"/>